<dbReference type="InterPro" id="IPR004360">
    <property type="entry name" value="Glyas_Fos-R_dOase_dom"/>
</dbReference>
<accession>A0A7W4QBE3</accession>
<dbReference type="Proteomes" id="UP000542720">
    <property type="component" value="Unassembled WGS sequence"/>
</dbReference>
<dbReference type="PROSITE" id="PS51819">
    <property type="entry name" value="VOC"/>
    <property type="match status" value="1"/>
</dbReference>
<reference evidence="2 3" key="1">
    <citation type="submission" date="2020-08" db="EMBL/GenBank/DDBJ databases">
        <authorList>
            <person name="Kim C.M."/>
        </authorList>
    </citation>
    <scope>NUCLEOTIDE SEQUENCE [LARGE SCALE GENOMIC DNA]</scope>
    <source>
        <strain evidence="2 3">UL070</strain>
    </source>
</reference>
<evidence type="ECO:0000259" key="1">
    <source>
        <dbReference type="PROSITE" id="PS51819"/>
    </source>
</evidence>
<feature type="domain" description="VOC" evidence="1">
    <location>
        <begin position="6"/>
        <end position="120"/>
    </location>
</feature>
<dbReference type="Pfam" id="PF00903">
    <property type="entry name" value="Glyoxalase"/>
    <property type="match status" value="1"/>
</dbReference>
<evidence type="ECO:0000313" key="3">
    <source>
        <dbReference type="Proteomes" id="UP000542720"/>
    </source>
</evidence>
<proteinExistence type="predicted"/>
<dbReference type="Gene3D" id="3.10.180.10">
    <property type="entry name" value="2,3-Dihydroxybiphenyl 1,2-Dioxygenase, domain 1"/>
    <property type="match status" value="1"/>
</dbReference>
<dbReference type="SUPFAM" id="SSF54593">
    <property type="entry name" value="Glyoxalase/Bleomycin resistance protein/Dihydroxybiphenyl dioxygenase"/>
    <property type="match status" value="1"/>
</dbReference>
<name>A0A7W4QBE3_9GAMM</name>
<dbReference type="InterPro" id="IPR037523">
    <property type="entry name" value="VOC_core"/>
</dbReference>
<sequence length="121" mass="13681">MGNLTTVEIKAFVPAKDFARSKAFYQALGMRMASDSDGVAYFHHGNTSFLLQDYYVAELADNLMMHLLVEDVEAWWQQVLASNVAEDFGVRLVPPQDQPWGMRDFVVIDPSGVLWRIGQNI</sequence>
<dbReference type="EMBL" id="JACJUD010000005">
    <property type="protein sequence ID" value="MBB2496380.1"/>
    <property type="molecule type" value="Genomic_DNA"/>
</dbReference>
<protein>
    <submittedName>
        <fullName evidence="2">VOC family protein</fullName>
    </submittedName>
</protein>
<dbReference type="AlphaFoldDB" id="A0A7W4QBE3"/>
<gene>
    <name evidence="2" type="ORF">H3H51_15240</name>
</gene>
<comment type="caution">
    <text evidence="2">The sequence shown here is derived from an EMBL/GenBank/DDBJ whole genome shotgun (WGS) entry which is preliminary data.</text>
</comment>
<dbReference type="RefSeq" id="WP_183089926.1">
    <property type="nucleotide sequence ID" value="NZ_JACJUD010000005.1"/>
</dbReference>
<keyword evidence="3" id="KW-1185">Reference proteome</keyword>
<organism evidence="2 3">
    <name type="scientific">Aquipseudomonas ullengensis</name>
    <dbReference type="NCBI Taxonomy" id="2759166"/>
    <lineage>
        <taxon>Bacteria</taxon>
        <taxon>Pseudomonadati</taxon>
        <taxon>Pseudomonadota</taxon>
        <taxon>Gammaproteobacteria</taxon>
        <taxon>Pseudomonadales</taxon>
        <taxon>Pseudomonadaceae</taxon>
        <taxon>Aquipseudomonas</taxon>
    </lineage>
</organism>
<dbReference type="CDD" id="cd08356">
    <property type="entry name" value="VOC_CChe_VCA0619_like"/>
    <property type="match status" value="1"/>
</dbReference>
<evidence type="ECO:0000313" key="2">
    <source>
        <dbReference type="EMBL" id="MBB2496380.1"/>
    </source>
</evidence>
<dbReference type="InterPro" id="IPR029068">
    <property type="entry name" value="Glyas_Bleomycin-R_OHBP_Dase"/>
</dbReference>